<dbReference type="PANTHER" id="PTHR30175">
    <property type="entry name" value="PHOSPHOTRANSFERASE SYSTEM TRANSPORT PROTEIN"/>
    <property type="match status" value="1"/>
</dbReference>
<dbReference type="FunFam" id="3.30.1360.60:FF:000001">
    <property type="entry name" value="PTS system glucose-specific IIBC component PtsG"/>
    <property type="match status" value="1"/>
</dbReference>
<feature type="domain" description="PTS EIIC type-1" evidence="17">
    <location>
        <begin position="107"/>
        <end position="473"/>
    </location>
</feature>
<keyword evidence="10 15" id="KW-0472">Membrane</keyword>
<evidence type="ECO:0000259" key="16">
    <source>
        <dbReference type="PROSITE" id="PS51098"/>
    </source>
</evidence>
<dbReference type="InterPro" id="IPR003352">
    <property type="entry name" value="PTS_EIIC"/>
</dbReference>
<name>A0A4R6VCR6_9PAST</name>
<feature type="domain" description="PTS EIIB type-1" evidence="16">
    <location>
        <begin position="4"/>
        <end position="87"/>
    </location>
</feature>
<keyword evidence="8" id="KW-0418">Kinase</keyword>
<comment type="subcellular location">
    <subcellularLocation>
        <location evidence="1">Cell membrane</location>
        <topology evidence="1">Multi-pass membrane protein</topology>
    </subcellularLocation>
</comment>
<evidence type="ECO:0000256" key="14">
    <source>
        <dbReference type="PROSITE-ProRule" id="PRU00421"/>
    </source>
</evidence>
<evidence type="ECO:0000256" key="8">
    <source>
        <dbReference type="ARBA" id="ARBA00022777"/>
    </source>
</evidence>
<dbReference type="PANTHER" id="PTHR30175:SF4">
    <property type="entry name" value="PTS SYSTEM TREHALOSE-SPECIFIC EIIBC COMPONENT"/>
    <property type="match status" value="1"/>
</dbReference>
<evidence type="ECO:0000256" key="11">
    <source>
        <dbReference type="ARBA" id="ARBA00044053"/>
    </source>
</evidence>
<feature type="transmembrane region" description="Helical" evidence="15">
    <location>
        <begin position="104"/>
        <end position="129"/>
    </location>
</feature>
<dbReference type="GO" id="GO:0005886">
    <property type="term" value="C:plasma membrane"/>
    <property type="evidence" value="ECO:0007669"/>
    <property type="project" value="UniProtKB-SubCell"/>
</dbReference>
<feature type="transmembrane region" description="Helical" evidence="15">
    <location>
        <begin position="188"/>
        <end position="209"/>
    </location>
</feature>
<evidence type="ECO:0000256" key="9">
    <source>
        <dbReference type="ARBA" id="ARBA00022989"/>
    </source>
</evidence>
<keyword evidence="5" id="KW-0808">Transferase</keyword>
<evidence type="ECO:0000256" key="3">
    <source>
        <dbReference type="ARBA" id="ARBA00022475"/>
    </source>
</evidence>
<feature type="transmembrane region" description="Helical" evidence="15">
    <location>
        <begin position="229"/>
        <end position="248"/>
    </location>
</feature>
<evidence type="ECO:0000256" key="7">
    <source>
        <dbReference type="ARBA" id="ARBA00022692"/>
    </source>
</evidence>
<dbReference type="OrthoDB" id="92465at2"/>
<feature type="transmembrane region" description="Helical" evidence="15">
    <location>
        <begin position="304"/>
        <end position="324"/>
    </location>
</feature>
<dbReference type="Proteomes" id="UP000295657">
    <property type="component" value="Unassembled WGS sequence"/>
</dbReference>
<evidence type="ECO:0000256" key="5">
    <source>
        <dbReference type="ARBA" id="ARBA00022679"/>
    </source>
</evidence>
<evidence type="ECO:0000256" key="10">
    <source>
        <dbReference type="ARBA" id="ARBA00023136"/>
    </source>
</evidence>
<dbReference type="CDD" id="cd00212">
    <property type="entry name" value="PTS_IIB_glc"/>
    <property type="match status" value="1"/>
</dbReference>
<organism evidence="18 19">
    <name type="scientific">Mesocricetibacter intestinalis</name>
    <dbReference type="NCBI Taxonomy" id="1521930"/>
    <lineage>
        <taxon>Bacteria</taxon>
        <taxon>Pseudomonadati</taxon>
        <taxon>Pseudomonadota</taxon>
        <taxon>Gammaproteobacteria</taxon>
        <taxon>Pasteurellales</taxon>
        <taxon>Pasteurellaceae</taxon>
        <taxon>Mesocricetibacter</taxon>
    </lineage>
</organism>
<evidence type="ECO:0000313" key="18">
    <source>
        <dbReference type="EMBL" id="TDQ59734.1"/>
    </source>
</evidence>
<dbReference type="InterPro" id="IPR013013">
    <property type="entry name" value="PTS_EIIC_1"/>
</dbReference>
<evidence type="ECO:0000256" key="6">
    <source>
        <dbReference type="ARBA" id="ARBA00022683"/>
    </source>
</evidence>
<comment type="catalytic activity">
    <reaction evidence="13">
        <text>N(pros)-phospho-L-histidyl-[protein](out) + sucrose = sucrose 6(G)-phosphate(in) + L-histidyl-[protein]</text>
        <dbReference type="Rhea" id="RHEA:49236"/>
        <dbReference type="Rhea" id="RHEA-COMP:9745"/>
        <dbReference type="Rhea" id="RHEA-COMP:9746"/>
        <dbReference type="ChEBI" id="CHEBI:17992"/>
        <dbReference type="ChEBI" id="CHEBI:29979"/>
        <dbReference type="ChEBI" id="CHEBI:64837"/>
        <dbReference type="ChEBI" id="CHEBI:91002"/>
        <dbReference type="EC" id="2.7.1.211"/>
    </reaction>
</comment>
<dbReference type="PROSITE" id="PS51103">
    <property type="entry name" value="PTS_EIIC_TYPE_1"/>
    <property type="match status" value="1"/>
</dbReference>
<feature type="transmembrane region" description="Helical" evidence="15">
    <location>
        <begin position="260"/>
        <end position="284"/>
    </location>
</feature>
<comment type="caution">
    <text evidence="18">The sequence shown here is derived from an EMBL/GenBank/DDBJ whole genome shotgun (WGS) entry which is preliminary data.</text>
</comment>
<keyword evidence="19" id="KW-1185">Reference proteome</keyword>
<dbReference type="InterPro" id="IPR036878">
    <property type="entry name" value="Glu_permease_IIB"/>
</dbReference>
<evidence type="ECO:0000313" key="19">
    <source>
        <dbReference type="Proteomes" id="UP000295657"/>
    </source>
</evidence>
<keyword evidence="4" id="KW-0762">Sugar transport</keyword>
<dbReference type="InterPro" id="IPR050558">
    <property type="entry name" value="PTS_Sugar-Specific_Components"/>
</dbReference>
<accession>A0A4R6VCR6</accession>
<evidence type="ECO:0000256" key="15">
    <source>
        <dbReference type="SAM" id="Phobius"/>
    </source>
</evidence>
<dbReference type="NCBIfam" id="TIGR01996">
    <property type="entry name" value="PTS-II-BC-sucr"/>
    <property type="match status" value="1"/>
</dbReference>
<dbReference type="InterPro" id="IPR010973">
    <property type="entry name" value="PTS_IIBC_sucr"/>
</dbReference>
<keyword evidence="7 15" id="KW-0812">Transmembrane</keyword>
<keyword evidence="9 15" id="KW-1133">Transmembrane helix</keyword>
<dbReference type="EMBL" id="SNYQ01000001">
    <property type="protein sequence ID" value="TDQ59734.1"/>
    <property type="molecule type" value="Genomic_DNA"/>
</dbReference>
<evidence type="ECO:0000256" key="13">
    <source>
        <dbReference type="ARBA" id="ARBA00048931"/>
    </source>
</evidence>
<dbReference type="PROSITE" id="PS51098">
    <property type="entry name" value="PTS_EIIB_TYPE_1"/>
    <property type="match status" value="1"/>
</dbReference>
<dbReference type="GO" id="GO:0090589">
    <property type="term" value="F:protein-phosphocysteine-trehalose phosphotransferase system transporter activity"/>
    <property type="evidence" value="ECO:0007669"/>
    <property type="project" value="TreeGrafter"/>
</dbReference>
<dbReference type="GO" id="GO:0008982">
    <property type="term" value="F:protein-N(PI)-phosphohistidine-sugar phosphotransferase activity"/>
    <property type="evidence" value="ECO:0007669"/>
    <property type="project" value="InterPro"/>
</dbReference>
<dbReference type="GO" id="GO:0016301">
    <property type="term" value="F:kinase activity"/>
    <property type="evidence" value="ECO:0007669"/>
    <property type="project" value="UniProtKB-KW"/>
</dbReference>
<feature type="transmembrane region" description="Helical" evidence="15">
    <location>
        <begin position="443"/>
        <end position="465"/>
    </location>
</feature>
<dbReference type="PROSITE" id="PS01035">
    <property type="entry name" value="PTS_EIIB_TYPE_1_CYS"/>
    <property type="match status" value="1"/>
</dbReference>
<dbReference type="GO" id="GO:0009401">
    <property type="term" value="P:phosphoenolpyruvate-dependent sugar phosphotransferase system"/>
    <property type="evidence" value="ECO:0007669"/>
    <property type="project" value="UniProtKB-KW"/>
</dbReference>
<evidence type="ECO:0000256" key="1">
    <source>
        <dbReference type="ARBA" id="ARBA00004651"/>
    </source>
</evidence>
<sequence>MDYPQIAREVIAKLGGKENIATLAHCATRLRLTLNDETKVDKQAIEDIEGVKGQFSTSGQYQIIFGSGTVNKVHAEMSKLMGSGDMAAAEPAAPGNRKQNLLQLLVKGLADIFVPIIPAIVAGGLLMGIHSMLTAKGFFAEGINVIDMYPGIADLVDFINTIANAPFVFLPVLLGFSATRKFGGNPYLGAALGMLLVHPALADGWNYALTLEQGKILYWNVLGLEIEKVGYQGTVIPTLISAWVLASLEKGLRKFVPSYLDNLVTPLFALFIAGFLAFTVIGPFGREAGSLIAQGLTWLYDNLGFIGGAVFGTLYAPIVITGMHQTFIAVETQLLAELARTGGTFIFPIAAMSNIAQGAACLGVALVMKDAKVRGLAVPSGISALLGITEPAMFGVNLRYRYAFIAAMAGSGAAAAFIAFFNVKAIALGAAGLLGIPSIRPDSLAMYCIGMLIAFAVAFSLSVLLGKRAQAKG</sequence>
<evidence type="ECO:0000259" key="17">
    <source>
        <dbReference type="PROSITE" id="PS51103"/>
    </source>
</evidence>
<keyword evidence="2" id="KW-0813">Transport</keyword>
<dbReference type="Pfam" id="PF00367">
    <property type="entry name" value="PTS_EIIB"/>
    <property type="match status" value="1"/>
</dbReference>
<proteinExistence type="predicted"/>
<evidence type="ECO:0000256" key="12">
    <source>
        <dbReference type="ARBA" id="ARBA00045139"/>
    </source>
</evidence>
<reference evidence="18 19" key="1">
    <citation type="submission" date="2019-03" db="EMBL/GenBank/DDBJ databases">
        <title>Genomic Encyclopedia of Type Strains, Phase IV (KMG-IV): sequencing the most valuable type-strain genomes for metagenomic binning, comparative biology and taxonomic classification.</title>
        <authorList>
            <person name="Goeker M."/>
        </authorList>
    </citation>
    <scope>NUCLEOTIDE SEQUENCE [LARGE SCALE GENOMIC DNA]</scope>
    <source>
        <strain evidence="18 19">DSM 28403</strain>
    </source>
</reference>
<feature type="active site" description="Phosphocysteine intermediate; for EIIB activity" evidence="14">
    <location>
        <position position="26"/>
    </location>
</feature>
<gene>
    <name evidence="18" type="ORF">EDC45_0393</name>
</gene>
<dbReference type="EC" id="2.7.1.211" evidence="11"/>
<dbReference type="AlphaFoldDB" id="A0A4R6VCR6"/>
<comment type="function">
    <text evidence="12">The phosphoenolpyruvate-dependent sugar phosphotransferase system (sugar PTS), a major carbohydrate active transport system, catalyzes the phosphorylation of incoming sugar substrates concomitantly with their translocation across the cell membrane. This system is involved in sucrose transport.</text>
</comment>
<evidence type="ECO:0000256" key="2">
    <source>
        <dbReference type="ARBA" id="ARBA00022448"/>
    </source>
</evidence>
<dbReference type="Gene3D" id="3.30.1360.60">
    <property type="entry name" value="Glucose permease domain IIB"/>
    <property type="match status" value="1"/>
</dbReference>
<dbReference type="Pfam" id="PF02378">
    <property type="entry name" value="PTS_EIIC"/>
    <property type="match status" value="1"/>
</dbReference>
<evidence type="ECO:0000256" key="4">
    <source>
        <dbReference type="ARBA" id="ARBA00022597"/>
    </source>
</evidence>
<protein>
    <recommendedName>
        <fullName evidence="11">protein-N(pi)-phosphohistidine--sucrose phosphotransferase</fullName>
        <ecNumber evidence="11">2.7.1.211</ecNumber>
    </recommendedName>
</protein>
<dbReference type="RefSeq" id="WP_133542924.1">
    <property type="nucleotide sequence ID" value="NZ_SNYQ01000001.1"/>
</dbReference>
<feature type="transmembrane region" description="Helical" evidence="15">
    <location>
        <begin position="345"/>
        <end position="367"/>
    </location>
</feature>
<feature type="transmembrane region" description="Helical" evidence="15">
    <location>
        <begin position="402"/>
        <end position="423"/>
    </location>
</feature>
<dbReference type="InterPro" id="IPR001996">
    <property type="entry name" value="PTS_IIB_1"/>
</dbReference>
<keyword evidence="3" id="KW-1003">Cell membrane</keyword>
<dbReference type="GO" id="GO:0015771">
    <property type="term" value="P:trehalose transport"/>
    <property type="evidence" value="ECO:0007669"/>
    <property type="project" value="TreeGrafter"/>
</dbReference>
<dbReference type="NCBIfam" id="TIGR00826">
    <property type="entry name" value="EIIB_glc"/>
    <property type="match status" value="1"/>
</dbReference>
<keyword evidence="6" id="KW-0598">Phosphotransferase system</keyword>
<dbReference type="InterPro" id="IPR018113">
    <property type="entry name" value="PTrfase_EIIB_Cys"/>
</dbReference>
<dbReference type="SUPFAM" id="SSF55604">
    <property type="entry name" value="Glucose permease domain IIB"/>
    <property type="match status" value="1"/>
</dbReference>
<feature type="transmembrane region" description="Helical" evidence="15">
    <location>
        <begin position="158"/>
        <end position="176"/>
    </location>
</feature>